<dbReference type="AlphaFoldDB" id="A0AAQ3M1R0"/>
<comment type="catalytic activity">
    <reaction evidence="8">
        <text>an acyl-CoA + H2O = an acyl-4'-phosphopantetheine + adenosine 3',5'-bisphosphate + 2 H(+)</text>
        <dbReference type="Rhea" id="RHEA:50044"/>
        <dbReference type="ChEBI" id="CHEBI:15377"/>
        <dbReference type="ChEBI" id="CHEBI:15378"/>
        <dbReference type="ChEBI" id="CHEBI:58342"/>
        <dbReference type="ChEBI" id="CHEBI:58343"/>
        <dbReference type="ChEBI" id="CHEBI:132023"/>
    </reaction>
</comment>
<keyword evidence="8" id="KW-1208">Phospholipid metabolism</keyword>
<evidence type="ECO:0000256" key="6">
    <source>
        <dbReference type="ARBA" id="ARBA00023098"/>
    </source>
</evidence>
<evidence type="ECO:0000313" key="12">
    <source>
        <dbReference type="Proteomes" id="UP001303373"/>
    </source>
</evidence>
<dbReference type="EC" id="3.6.1.-" evidence="8"/>
<feature type="active site" evidence="8">
    <location>
        <position position="290"/>
    </location>
</feature>
<feature type="active site" evidence="8">
    <location>
        <position position="372"/>
    </location>
</feature>
<dbReference type="GO" id="GO:0008654">
    <property type="term" value="P:phospholipid biosynthetic process"/>
    <property type="evidence" value="ECO:0007669"/>
    <property type="project" value="UniProtKB-KW"/>
</dbReference>
<accession>A0AAQ3M1R0</accession>
<proteinExistence type="inferred from homology"/>
<name>A0AAQ3M1R0_9PEZI</name>
<feature type="transmembrane region" description="Helical" evidence="10">
    <location>
        <begin position="207"/>
        <end position="225"/>
    </location>
</feature>
<keyword evidence="3 8" id="KW-0378">Hydrolase</keyword>
<evidence type="ECO:0000256" key="3">
    <source>
        <dbReference type="ARBA" id="ARBA00022801"/>
    </source>
</evidence>
<comment type="similarity">
    <text evidence="8">Belongs to the FIT family. Fungal FIT2B/SCS3 subfamily.</text>
</comment>
<dbReference type="HAMAP" id="MF_03231">
    <property type="entry name" value="SCS3"/>
    <property type="match status" value="1"/>
</dbReference>
<dbReference type="InterPro" id="IPR046400">
    <property type="entry name" value="SCS3"/>
</dbReference>
<evidence type="ECO:0000256" key="2">
    <source>
        <dbReference type="ARBA" id="ARBA00022692"/>
    </source>
</evidence>
<keyword evidence="6" id="KW-0443">Lipid metabolism</keyword>
<feature type="transmembrane region" description="Helical" evidence="10">
    <location>
        <begin position="291"/>
        <end position="310"/>
    </location>
</feature>
<dbReference type="EMBL" id="CP138581">
    <property type="protein sequence ID" value="WPG98462.1"/>
    <property type="molecule type" value="Genomic_DNA"/>
</dbReference>
<keyword evidence="7 8" id="KW-0472">Membrane</keyword>
<comment type="catalytic activity">
    <reaction evidence="8">
        <text>(5Z,8Z,11Z,14Z)-eicosatetraenoyl-CoA + H2O = S-(5Z,8Z,11Z,14Z-eicosatetraenoyl)-4'-phosphopantetheine + adenosine 3',5'-bisphosphate + 2 H(+)</text>
        <dbReference type="Rhea" id="RHEA:65568"/>
        <dbReference type="ChEBI" id="CHEBI:15377"/>
        <dbReference type="ChEBI" id="CHEBI:15378"/>
        <dbReference type="ChEBI" id="CHEBI:57368"/>
        <dbReference type="ChEBI" id="CHEBI:58343"/>
        <dbReference type="ChEBI" id="CHEBI:156554"/>
    </reaction>
</comment>
<feature type="transmembrane region" description="Helical" evidence="10">
    <location>
        <begin position="165"/>
        <end position="186"/>
    </location>
</feature>
<feature type="transmembrane region" description="Helical" evidence="10">
    <location>
        <begin position="352"/>
        <end position="372"/>
    </location>
</feature>
<evidence type="ECO:0000256" key="10">
    <source>
        <dbReference type="SAM" id="Phobius"/>
    </source>
</evidence>
<dbReference type="Pfam" id="PF10261">
    <property type="entry name" value="FIT"/>
    <property type="match status" value="1"/>
</dbReference>
<feature type="transmembrane region" description="Helical" evidence="10">
    <location>
        <begin position="378"/>
        <end position="395"/>
    </location>
</feature>
<gene>
    <name evidence="8" type="primary">SCS3</name>
    <name evidence="8" type="synonym">FIT2B</name>
    <name evidence="11" type="ORF">R9X50_00125300</name>
</gene>
<comment type="catalytic activity">
    <reaction evidence="8">
        <text>hexadecanoyl-CoA + H2O = S-hexadecanoyl-4'-phosphopantetheine + adenosine 3',5'-bisphosphate + 2 H(+)</text>
        <dbReference type="Rhea" id="RHEA:50032"/>
        <dbReference type="ChEBI" id="CHEBI:15377"/>
        <dbReference type="ChEBI" id="CHEBI:15378"/>
        <dbReference type="ChEBI" id="CHEBI:57379"/>
        <dbReference type="ChEBI" id="CHEBI:58343"/>
        <dbReference type="ChEBI" id="CHEBI:132018"/>
    </reaction>
</comment>
<reference evidence="11 12" key="1">
    <citation type="submission" date="2023-11" db="EMBL/GenBank/DDBJ databases">
        <title>An acidophilic fungus is an integral part of prey digestion in a carnivorous sundew plant.</title>
        <authorList>
            <person name="Tsai I.J."/>
        </authorList>
    </citation>
    <scope>NUCLEOTIDE SEQUENCE [LARGE SCALE GENOMIC DNA]</scope>
    <source>
        <strain evidence="11">169a</strain>
    </source>
</reference>
<dbReference type="GO" id="GO:0140042">
    <property type="term" value="P:lipid droplet formation"/>
    <property type="evidence" value="ECO:0007669"/>
    <property type="project" value="UniProtKB-UniRule"/>
</dbReference>
<keyword evidence="12" id="KW-1185">Reference proteome</keyword>
<dbReference type="PANTHER" id="PTHR23129:SF0">
    <property type="entry name" value="ACYL-COENZYME A DIPHOSPHATASE FITM2"/>
    <property type="match status" value="1"/>
</dbReference>
<keyword evidence="8" id="KW-0444">Lipid biosynthesis</keyword>
<evidence type="ECO:0000256" key="1">
    <source>
        <dbReference type="ARBA" id="ARBA00004477"/>
    </source>
</evidence>
<dbReference type="Proteomes" id="UP001303373">
    <property type="component" value="Chromosome 2"/>
</dbReference>
<comment type="catalytic activity">
    <reaction evidence="8">
        <text>(9Z)-octadecenoyl-CoA + H2O = S-(9Z-octadecenoyl)-4'-phosphopantetheine + adenosine 3',5'-bisphosphate + 2 H(+)</text>
        <dbReference type="Rhea" id="RHEA:65564"/>
        <dbReference type="ChEBI" id="CHEBI:15377"/>
        <dbReference type="ChEBI" id="CHEBI:15378"/>
        <dbReference type="ChEBI" id="CHEBI:57387"/>
        <dbReference type="ChEBI" id="CHEBI:58343"/>
        <dbReference type="ChEBI" id="CHEBI:156553"/>
    </reaction>
</comment>
<evidence type="ECO:0000256" key="8">
    <source>
        <dbReference type="HAMAP-Rule" id="MF_03231"/>
    </source>
</evidence>
<evidence type="ECO:0000313" key="11">
    <source>
        <dbReference type="EMBL" id="WPG98462.1"/>
    </source>
</evidence>
<feature type="compositionally biased region" description="Low complexity" evidence="9">
    <location>
        <begin position="77"/>
        <end position="104"/>
    </location>
</feature>
<protein>
    <recommendedName>
        <fullName evidence="8">Acyl-coenzyme A diphosphatase SCS3</fullName>
        <ecNumber evidence="8">3.6.1.-</ecNumber>
    </recommendedName>
    <alternativeName>
        <fullName evidence="8">FIT family protein SCS3</fullName>
    </alternativeName>
</protein>
<keyword evidence="4 8" id="KW-0256">Endoplasmic reticulum</keyword>
<sequence length="410" mass="45158">MLNVHLLFLHGSWQPTSPAAFATSSKATTNLPHSAKLCCHSHSCHSCPRFFLSAHLLDYTSFETMTARRTRTTFEVPISSPNNTSSPKPATSSAPSATLDTPTSSPFLPTRIEAALLGLYPVTLFLGSLFSTLHPSTRGAVYSATSQSYDPSQAPSYFAKKSNVFNIYFVKIGWFWITLSFVMILLSHPALGQPFRPTLTKRRLQAALRWASVTAVWIFVTQWFFGPAIIDRSFRWTGGQCEIFNDPAVKNTLGAEMEKDAMNDVREVFTHAACKAVGGQWAGGHDISGHVFLLILGSATLWLEVLPSFLRKSGLREARRILTQDGLVQTPGIENTESEVPSDSNIGIGAKLALVIAALSWWMLLMTAAYFHTWFEKFTGFIVAITTVYAVYFLPRAVPALRNVLGMPVA</sequence>
<dbReference type="GO" id="GO:0010945">
    <property type="term" value="F:coenzyme A diphosphatase activity"/>
    <property type="evidence" value="ECO:0007669"/>
    <property type="project" value="InterPro"/>
</dbReference>
<evidence type="ECO:0000256" key="9">
    <source>
        <dbReference type="SAM" id="MobiDB-lite"/>
    </source>
</evidence>
<keyword evidence="8" id="KW-0594">Phospholipid biosynthesis</keyword>
<feature type="region of interest" description="Disordered" evidence="9">
    <location>
        <begin position="73"/>
        <end position="104"/>
    </location>
</feature>
<dbReference type="InterPro" id="IPR019388">
    <property type="entry name" value="FIT"/>
</dbReference>
<keyword evidence="2 8" id="KW-0812">Transmembrane</keyword>
<evidence type="ECO:0000256" key="5">
    <source>
        <dbReference type="ARBA" id="ARBA00022989"/>
    </source>
</evidence>
<dbReference type="GO" id="GO:0005789">
    <property type="term" value="C:endoplasmic reticulum membrane"/>
    <property type="evidence" value="ECO:0007669"/>
    <property type="project" value="UniProtKB-SubCell"/>
</dbReference>
<organism evidence="11 12">
    <name type="scientific">Acrodontium crateriforme</name>
    <dbReference type="NCBI Taxonomy" id="150365"/>
    <lineage>
        <taxon>Eukaryota</taxon>
        <taxon>Fungi</taxon>
        <taxon>Dikarya</taxon>
        <taxon>Ascomycota</taxon>
        <taxon>Pezizomycotina</taxon>
        <taxon>Dothideomycetes</taxon>
        <taxon>Dothideomycetidae</taxon>
        <taxon>Mycosphaerellales</taxon>
        <taxon>Teratosphaeriaceae</taxon>
        <taxon>Acrodontium</taxon>
    </lineage>
</organism>
<evidence type="ECO:0000256" key="4">
    <source>
        <dbReference type="ARBA" id="ARBA00022824"/>
    </source>
</evidence>
<comment type="function">
    <text evidence="8">Fatty acyl-coenzyme A (CoA) diphosphatase that hydrolyzes fatty acyl-CoA to yield acyl-4'-phosphopantetheine and adenosine 3',5'-bisphosphate. Preferentially hydrolyzes unsaturated long-chain acyl-CoA substrates in the endoplasmic reticulum (ER) lumen. This catalytic activity is required for maintaining ER structure and for lipid droplets (LDs) biogenesis, which are lipid storage organelles involved in maintaining lipid and energy homeostasis. May directly bind to diacylglycerol (DAGs) and triacylglycerol, which is also important for LD biogenesis. May support directional budding of nacent LDs from the ER into the cytosol by reducing DAG levels at sites of LD formation. May play a role in the regulation of cell morphology and cytoskeletal organization. Involved in phospholipid biosynthesis.</text>
</comment>
<keyword evidence="5 8" id="KW-1133">Transmembrane helix</keyword>
<evidence type="ECO:0000256" key="7">
    <source>
        <dbReference type="ARBA" id="ARBA00023136"/>
    </source>
</evidence>
<dbReference type="PANTHER" id="PTHR23129">
    <property type="entry name" value="ACYL-COENZYME A DIPHOSPHATASE FITM2"/>
    <property type="match status" value="1"/>
</dbReference>
<comment type="subcellular location">
    <subcellularLocation>
        <location evidence="1 8">Endoplasmic reticulum membrane</location>
        <topology evidence="1 8">Multi-pass membrane protein</topology>
    </subcellularLocation>
</comment>